<dbReference type="Pfam" id="PF13649">
    <property type="entry name" value="Methyltransf_25"/>
    <property type="match status" value="1"/>
</dbReference>
<protein>
    <submittedName>
        <fullName evidence="6">Class I SAM-dependent methyltransferase</fullName>
    </submittedName>
</protein>
<keyword evidence="3" id="KW-0949">S-adenosyl-L-methionine</keyword>
<gene>
    <name evidence="6" type="ORF">N0B31_14020</name>
</gene>
<dbReference type="Gene3D" id="3.40.50.150">
    <property type="entry name" value="Vaccinia Virus protein VP39"/>
    <property type="match status" value="1"/>
</dbReference>
<accession>A0A9E7U9W0</accession>
<evidence type="ECO:0000313" key="7">
    <source>
        <dbReference type="Proteomes" id="UP001057580"/>
    </source>
</evidence>
<reference evidence="6" key="1">
    <citation type="submission" date="2022-09" db="EMBL/GenBank/DDBJ databases">
        <title>Diverse halophilic archaea isolated from saline environments.</title>
        <authorList>
            <person name="Cui H.-L."/>
        </authorList>
    </citation>
    <scope>NUCLEOTIDE SEQUENCE</scope>
    <source>
        <strain evidence="6">ZS-35-S2</strain>
    </source>
</reference>
<proteinExistence type="predicted"/>
<keyword evidence="7" id="KW-1185">Reference proteome</keyword>
<dbReference type="GeneID" id="74943560"/>
<dbReference type="GO" id="GO:0032259">
    <property type="term" value="P:methylation"/>
    <property type="evidence" value="ECO:0007669"/>
    <property type="project" value="UniProtKB-KW"/>
</dbReference>
<dbReference type="KEGG" id="ssai:N0B31_14020"/>
<dbReference type="PANTHER" id="PTHR43464:SF19">
    <property type="entry name" value="UBIQUINONE BIOSYNTHESIS O-METHYLTRANSFERASE, MITOCHONDRIAL"/>
    <property type="match status" value="1"/>
</dbReference>
<dbReference type="InterPro" id="IPR029063">
    <property type="entry name" value="SAM-dependent_MTases_sf"/>
</dbReference>
<dbReference type="CDD" id="cd02440">
    <property type="entry name" value="AdoMet_MTases"/>
    <property type="match status" value="1"/>
</dbReference>
<dbReference type="PANTHER" id="PTHR43464">
    <property type="entry name" value="METHYLTRANSFERASE"/>
    <property type="match status" value="1"/>
</dbReference>
<dbReference type="GO" id="GO:0008168">
    <property type="term" value="F:methyltransferase activity"/>
    <property type="evidence" value="ECO:0007669"/>
    <property type="project" value="UniProtKB-KW"/>
</dbReference>
<dbReference type="RefSeq" id="WP_260592248.1">
    <property type="nucleotide sequence ID" value="NZ_CP104003.1"/>
</dbReference>
<dbReference type="InterPro" id="IPR041698">
    <property type="entry name" value="Methyltransf_25"/>
</dbReference>
<keyword evidence="1 6" id="KW-0489">Methyltransferase</keyword>
<feature type="domain" description="Methyltransferase" evidence="5">
    <location>
        <begin position="38"/>
        <end position="126"/>
    </location>
</feature>
<dbReference type="SUPFAM" id="SSF53335">
    <property type="entry name" value="S-adenosyl-L-methionine-dependent methyltransferases"/>
    <property type="match status" value="1"/>
</dbReference>
<evidence type="ECO:0000313" key="6">
    <source>
        <dbReference type="EMBL" id="UWM53254.1"/>
    </source>
</evidence>
<dbReference type="EMBL" id="CP104003">
    <property type="protein sequence ID" value="UWM53254.1"/>
    <property type="molecule type" value="Genomic_DNA"/>
</dbReference>
<sequence>MTDWAWDERFREGEYPVNAEPSPLLKRFVATLDGGRALDVATGTGRNAVYLAEHGHDVVGLDRSIEGLRLARERATERGVEDRCAWVQTDLGEHTFAAEAYDLITVSFFRVVDRLPDVMEALRPGGVLFVEHHLRTTDEVAVGPVGERYRFGANELLHGALSLTVLHFETRTERRDDGRRSAVGRVVARKTHGQRQSYPEVPDSVPDADSSSE</sequence>
<feature type="compositionally biased region" description="Low complexity" evidence="4">
    <location>
        <begin position="199"/>
        <end position="213"/>
    </location>
</feature>
<name>A0A9E7U9W0_9EURY</name>
<feature type="region of interest" description="Disordered" evidence="4">
    <location>
        <begin position="174"/>
        <end position="213"/>
    </location>
</feature>
<keyword evidence="2" id="KW-0808">Transferase</keyword>
<evidence type="ECO:0000256" key="1">
    <source>
        <dbReference type="ARBA" id="ARBA00022603"/>
    </source>
</evidence>
<evidence type="ECO:0000256" key="3">
    <source>
        <dbReference type="ARBA" id="ARBA00022691"/>
    </source>
</evidence>
<evidence type="ECO:0000256" key="4">
    <source>
        <dbReference type="SAM" id="MobiDB-lite"/>
    </source>
</evidence>
<dbReference type="AlphaFoldDB" id="A0A9E7U9W0"/>
<evidence type="ECO:0000259" key="5">
    <source>
        <dbReference type="Pfam" id="PF13649"/>
    </source>
</evidence>
<organism evidence="6 7">
    <name type="scientific">Salinirubellus salinus</name>
    <dbReference type="NCBI Taxonomy" id="1364945"/>
    <lineage>
        <taxon>Archaea</taxon>
        <taxon>Methanobacteriati</taxon>
        <taxon>Methanobacteriota</taxon>
        <taxon>Stenosarchaea group</taxon>
        <taxon>Halobacteria</taxon>
        <taxon>Halobacteriales</taxon>
        <taxon>Natronomonadaceae</taxon>
        <taxon>Salinirubellus</taxon>
    </lineage>
</organism>
<evidence type="ECO:0000256" key="2">
    <source>
        <dbReference type="ARBA" id="ARBA00022679"/>
    </source>
</evidence>
<dbReference type="Proteomes" id="UP001057580">
    <property type="component" value="Chromosome"/>
</dbReference>